<comment type="caution">
    <text evidence="2">The sequence shown here is derived from an EMBL/GenBank/DDBJ whole genome shotgun (WGS) entry which is preliminary data.</text>
</comment>
<protein>
    <submittedName>
        <fullName evidence="2">Alpha/beta fold hydrolase</fullName>
    </submittedName>
</protein>
<dbReference type="EMBL" id="JADLQN010000001">
    <property type="protein sequence ID" value="MBF6354693.1"/>
    <property type="molecule type" value="Genomic_DNA"/>
</dbReference>
<name>A0ABS0DA22_9NOCA</name>
<dbReference type="SUPFAM" id="SSF53474">
    <property type="entry name" value="alpha/beta-Hydrolases"/>
    <property type="match status" value="1"/>
</dbReference>
<dbReference type="PANTHER" id="PTHR34853:SF1">
    <property type="entry name" value="LIPASE 5"/>
    <property type="match status" value="1"/>
</dbReference>
<evidence type="ECO:0000313" key="3">
    <source>
        <dbReference type="Proteomes" id="UP000707731"/>
    </source>
</evidence>
<feature type="signal peptide" evidence="1">
    <location>
        <begin position="1"/>
        <end position="22"/>
    </location>
</feature>
<dbReference type="Proteomes" id="UP000707731">
    <property type="component" value="Unassembled WGS sequence"/>
</dbReference>
<feature type="chain" id="PRO_5045092441" evidence="1">
    <location>
        <begin position="23"/>
        <end position="422"/>
    </location>
</feature>
<dbReference type="RefSeq" id="WP_195001413.1">
    <property type="nucleotide sequence ID" value="NZ_JADLQN010000001.1"/>
</dbReference>
<dbReference type="Gene3D" id="3.40.50.1820">
    <property type="entry name" value="alpha/beta hydrolase"/>
    <property type="match status" value="1"/>
</dbReference>
<dbReference type="InterPro" id="IPR005152">
    <property type="entry name" value="Lipase_secreted"/>
</dbReference>
<evidence type="ECO:0000256" key="1">
    <source>
        <dbReference type="SAM" id="SignalP"/>
    </source>
</evidence>
<proteinExistence type="predicted"/>
<dbReference type="Gene3D" id="1.10.260.130">
    <property type="match status" value="1"/>
</dbReference>
<organism evidence="2 3">
    <name type="scientific">Nocardia higoensis</name>
    <dbReference type="NCBI Taxonomy" id="228599"/>
    <lineage>
        <taxon>Bacteria</taxon>
        <taxon>Bacillati</taxon>
        <taxon>Actinomycetota</taxon>
        <taxon>Actinomycetes</taxon>
        <taxon>Mycobacteriales</taxon>
        <taxon>Nocardiaceae</taxon>
        <taxon>Nocardia</taxon>
    </lineage>
</organism>
<keyword evidence="1" id="KW-0732">Signal</keyword>
<dbReference type="Pfam" id="PF03583">
    <property type="entry name" value="LIP"/>
    <property type="match status" value="1"/>
</dbReference>
<dbReference type="PANTHER" id="PTHR34853">
    <property type="match status" value="1"/>
</dbReference>
<dbReference type="GO" id="GO:0016787">
    <property type="term" value="F:hydrolase activity"/>
    <property type="evidence" value="ECO:0007669"/>
    <property type="project" value="UniProtKB-KW"/>
</dbReference>
<gene>
    <name evidence="2" type="ORF">IU449_09075</name>
</gene>
<dbReference type="InterPro" id="IPR029058">
    <property type="entry name" value="AB_hydrolase_fold"/>
</dbReference>
<keyword evidence="2" id="KW-0378">Hydrolase</keyword>
<reference evidence="2 3" key="1">
    <citation type="submission" date="2020-10" db="EMBL/GenBank/DDBJ databases">
        <title>Identification of Nocardia species via Next-generation sequencing and recognition of intraspecies genetic diversity.</title>
        <authorList>
            <person name="Li P."/>
            <person name="Li P."/>
            <person name="Lu B."/>
        </authorList>
    </citation>
    <scope>NUCLEOTIDE SEQUENCE [LARGE SCALE GENOMIC DNA]</scope>
    <source>
        <strain evidence="2 3">BJ06-0143</strain>
    </source>
</reference>
<evidence type="ECO:0000313" key="2">
    <source>
        <dbReference type="EMBL" id="MBF6354693.1"/>
    </source>
</evidence>
<accession>A0ABS0DA22</accession>
<keyword evidence="3" id="KW-1185">Reference proteome</keyword>
<dbReference type="PIRSF" id="PIRSF029171">
    <property type="entry name" value="Esterase_LipA"/>
    <property type="match status" value="1"/>
</dbReference>
<sequence length="422" mass="43561">MAGSVAAIAALLCGVQTPPANATPEDFYDVPADLSATAPGDVLRTEPLPMALSIPSADGPLPGHATRILYRSNDTHGNPIAVSGFYLEPTTDWTGPGERPLITLAVGTQGQGDTCAPSKTAGSLLGYTPPLGLAAGYEVPTIELLAARGFAVVVTDYHGLGTPAVHDWLNRAATAHAVLDAARAAKNLPATTITPTAPIGIWGYSQGGGAAAAAAELQPRYAPELDVRGTFAGAPPADLAQLLTTLDASVAKGYIAWALNGLAADYPQAGPEIQNILSPAGQTWLQESATQCDSESIARYGLLDSRAWTHTGETISSAITGNPVLRELLAQQDIGALTPNAPVLMVSNTADDIVPHQSVEQLATDWCAKGVAVHLDKASEVPAILPGTSTVHVLVYPLATARALDWMTQRLADAPAPSTCTR</sequence>